<dbReference type="EMBL" id="BCTA01000012">
    <property type="protein sequence ID" value="GAT07652.1"/>
    <property type="molecule type" value="Genomic_DNA"/>
</dbReference>
<dbReference type="Proteomes" id="UP000069773">
    <property type="component" value="Unassembled WGS sequence"/>
</dbReference>
<comment type="caution">
    <text evidence="2">The sequence shown here is derived from an EMBL/GenBank/DDBJ whole genome shotgun (WGS) entry which is preliminary data.</text>
</comment>
<feature type="compositionally biased region" description="Basic residues" evidence="1">
    <location>
        <begin position="231"/>
        <end position="248"/>
    </location>
</feature>
<protein>
    <submittedName>
        <fullName evidence="2">Uncharacterized protein</fullName>
    </submittedName>
</protein>
<keyword evidence="3" id="KW-1185">Reference proteome</keyword>
<feature type="region of interest" description="Disordered" evidence="1">
    <location>
        <begin position="1"/>
        <end position="63"/>
    </location>
</feature>
<accession>A0ABQ0KDM4</accession>
<reference evidence="2 3" key="1">
    <citation type="journal article" date="2016" name="Genome Announc.">
        <title>Draft Genome Sequences of Five Rapidly Growing Mycobacterium Species, M. thermoresistibile, M. fortuitum subsp. acetamidolyticum, M. canariasense, M. brisbanense, and M. novocastrense.</title>
        <authorList>
            <person name="Katahira K."/>
            <person name="Ogura Y."/>
            <person name="Gotoh Y."/>
            <person name="Hayashi T."/>
        </authorList>
    </citation>
    <scope>NUCLEOTIDE SEQUENCE [LARGE SCALE GENOMIC DNA]</scope>
    <source>
        <strain evidence="2 3">JCM18114</strain>
    </source>
</reference>
<organism evidence="2 3">
    <name type="scientific">Mycolicibacterium novocastrense</name>
    <name type="common">Mycobacterium novocastrense</name>
    <dbReference type="NCBI Taxonomy" id="59813"/>
    <lineage>
        <taxon>Bacteria</taxon>
        <taxon>Bacillati</taxon>
        <taxon>Actinomycetota</taxon>
        <taxon>Actinomycetes</taxon>
        <taxon>Mycobacteriales</taxon>
        <taxon>Mycobacteriaceae</taxon>
        <taxon>Mycolicibacterium</taxon>
    </lineage>
</organism>
<evidence type="ECO:0000313" key="3">
    <source>
        <dbReference type="Proteomes" id="UP000069773"/>
    </source>
</evidence>
<proteinExistence type="predicted"/>
<name>A0ABQ0KDM4_MYCNV</name>
<sequence length="248" mass="27407">MSPIQQMQAPAPHKTRQRLQPEHSQAGDHPQLRDQPATVMGMSGTTGDSDASTAGPPWEPADVDLPQRVTARWCADNLTTPTGNAVVRAHLEPRSEDRRYRAAWQVLWQMISFDPRWRRTTIEMLSADREQAQQALAGGLTGKSATRARTYIHGVDSALARIEREAAGPLAWASAYYADFPPRAREVIETLTLAVDEFRRGELSPAELDATLSGLDLNPATRDIPAQARQRAAHNRSLPPRRRRGAPG</sequence>
<evidence type="ECO:0000313" key="2">
    <source>
        <dbReference type="EMBL" id="GAT07652.1"/>
    </source>
</evidence>
<feature type="compositionally biased region" description="Polar residues" evidence="1">
    <location>
        <begin position="43"/>
        <end position="52"/>
    </location>
</feature>
<evidence type="ECO:0000256" key="1">
    <source>
        <dbReference type="SAM" id="MobiDB-lite"/>
    </source>
</evidence>
<feature type="region of interest" description="Disordered" evidence="1">
    <location>
        <begin position="214"/>
        <end position="248"/>
    </location>
</feature>
<gene>
    <name evidence="2" type="ORF">RMCN_0785</name>
</gene>